<feature type="compositionally biased region" description="Acidic residues" evidence="2">
    <location>
        <begin position="74"/>
        <end position="89"/>
    </location>
</feature>
<dbReference type="AlphaFoldDB" id="A0A0F7HMW6"/>
<dbReference type="Proteomes" id="UP000183090">
    <property type="component" value="Unassembled WGS sequence"/>
</dbReference>
<dbReference type="KEGG" id="shv:AAT16_08920"/>
<dbReference type="EMBL" id="FOTB01000006">
    <property type="protein sequence ID" value="SFK94788.1"/>
    <property type="molecule type" value="Genomic_DNA"/>
</dbReference>
<feature type="signal peptide" evidence="3">
    <location>
        <begin position="1"/>
        <end position="19"/>
    </location>
</feature>
<evidence type="ECO:0000256" key="3">
    <source>
        <dbReference type="SAM" id="SignalP"/>
    </source>
</evidence>
<evidence type="ECO:0000313" key="7">
    <source>
        <dbReference type="Proteomes" id="UP000183090"/>
    </source>
</evidence>
<feature type="compositionally biased region" description="Acidic residues" evidence="2">
    <location>
        <begin position="26"/>
        <end position="50"/>
    </location>
</feature>
<dbReference type="Proteomes" id="UP000034029">
    <property type="component" value="Chromosome"/>
</dbReference>
<proteinExistence type="predicted"/>
<gene>
    <name evidence="4" type="ORF">AAT16_08920</name>
    <name evidence="5" type="ORF">SAMN05216235_2681</name>
</gene>
<sequence>MSLKKYLLAGGLSTVLLLAACGGADSSEEDGTEENSGEETSEDSGNDESTDVSYSGQYGEYNVLDFSQYSIEPPEGENEEETSEGEETGPTEVVVIEFEFTNNSDVATAPQEAFGLDLAVRQMDGDSEVPLDNLTMDLPEDYEKSEEATAATEMIDPGESATAVVAYGPLDPELETVLQSRENPMAEESSEPLDHTIELEGSSEE</sequence>
<evidence type="ECO:0000313" key="6">
    <source>
        <dbReference type="Proteomes" id="UP000034029"/>
    </source>
</evidence>
<dbReference type="RefSeq" id="WP_046790526.1">
    <property type="nucleotide sequence ID" value="NZ_CP011366.1"/>
</dbReference>
<feature type="region of interest" description="Disordered" evidence="2">
    <location>
        <begin position="24"/>
        <end position="92"/>
    </location>
</feature>
<dbReference type="Gene3D" id="2.60.40.1240">
    <property type="match status" value="1"/>
</dbReference>
<reference evidence="5 7" key="3">
    <citation type="submission" date="2016-10" db="EMBL/GenBank/DDBJ databases">
        <authorList>
            <person name="Varghese N."/>
            <person name="Submissions S."/>
        </authorList>
    </citation>
    <scope>NUCLEOTIDE SEQUENCE [LARGE SCALE GENOMIC DNA]</scope>
    <source>
        <strain evidence="5 7">CGMCC 1.6501</strain>
    </source>
</reference>
<evidence type="ECO:0000256" key="2">
    <source>
        <dbReference type="SAM" id="MobiDB-lite"/>
    </source>
</evidence>
<feature type="region of interest" description="Disordered" evidence="2">
    <location>
        <begin position="182"/>
        <end position="205"/>
    </location>
</feature>
<dbReference type="OrthoDB" id="2390062at2"/>
<evidence type="ECO:0000313" key="5">
    <source>
        <dbReference type="EMBL" id="SFK94788.1"/>
    </source>
</evidence>
<evidence type="ECO:0008006" key="8">
    <source>
        <dbReference type="Google" id="ProtNLM"/>
    </source>
</evidence>
<dbReference type="PROSITE" id="PS51257">
    <property type="entry name" value="PROKAR_LIPOPROTEIN"/>
    <property type="match status" value="1"/>
</dbReference>
<keyword evidence="1 3" id="KW-0732">Signal</keyword>
<evidence type="ECO:0000256" key="1">
    <source>
        <dbReference type="ARBA" id="ARBA00022729"/>
    </source>
</evidence>
<organism evidence="5 7">
    <name type="scientific">Salinicoccus halodurans</name>
    <dbReference type="NCBI Taxonomy" id="407035"/>
    <lineage>
        <taxon>Bacteria</taxon>
        <taxon>Bacillati</taxon>
        <taxon>Bacillota</taxon>
        <taxon>Bacilli</taxon>
        <taxon>Bacillales</taxon>
        <taxon>Staphylococcaceae</taxon>
        <taxon>Salinicoccus</taxon>
    </lineage>
</organism>
<protein>
    <recommendedName>
        <fullName evidence="8">DUF5067 domain-containing protein</fullName>
    </recommendedName>
</protein>
<reference evidence="4 6" key="1">
    <citation type="journal article" date="2015" name="Int. J. Syst. Evol. Microbiol.">
        <title>Complete genome sequence of Salinicoccus halodurans H3B36, isolated from the Qaidam Basin in China.</title>
        <authorList>
            <person name="Jiang K."/>
            <person name="Xue Y."/>
            <person name="Ma Y."/>
        </authorList>
    </citation>
    <scope>NUCLEOTIDE SEQUENCE [LARGE SCALE GENOMIC DNA]</scope>
    <source>
        <strain evidence="4 6">H3B36</strain>
    </source>
</reference>
<name>A0A0F7HMW6_9STAP</name>
<accession>A0A0F7HMW6</accession>
<dbReference type="EMBL" id="CP011366">
    <property type="protein sequence ID" value="AKG74344.1"/>
    <property type="molecule type" value="Genomic_DNA"/>
</dbReference>
<reference evidence="6" key="2">
    <citation type="submission" date="2015-04" db="EMBL/GenBank/DDBJ databases">
        <title>Complete genome sequence of Salinicoccus halodurans strain H3B36, isolated from the Qaidam basin of China.</title>
        <authorList>
            <person name="Ma Y."/>
            <person name="Jiang K."/>
            <person name="Xue Y."/>
        </authorList>
    </citation>
    <scope>NUCLEOTIDE SEQUENCE [LARGE SCALE GENOMIC DNA]</scope>
    <source>
        <strain evidence="6">H3B36</strain>
    </source>
</reference>
<evidence type="ECO:0000313" key="4">
    <source>
        <dbReference type="EMBL" id="AKG74344.1"/>
    </source>
</evidence>
<dbReference type="InterPro" id="IPR029050">
    <property type="entry name" value="Immunoprotect_excell_Ig-like"/>
</dbReference>
<keyword evidence="6" id="KW-1185">Reference proteome</keyword>
<feature type="chain" id="PRO_5043511992" description="DUF5067 domain-containing protein" evidence="3">
    <location>
        <begin position="20"/>
        <end position="205"/>
    </location>
</feature>